<dbReference type="SUPFAM" id="SSF47413">
    <property type="entry name" value="lambda repressor-like DNA-binding domains"/>
    <property type="match status" value="1"/>
</dbReference>
<reference evidence="2" key="1">
    <citation type="journal article" date="2021" name="Proc. Natl. Acad. Sci. U.S.A.">
        <title>A Catalog of Tens of Thousands of Viruses from Human Metagenomes Reveals Hidden Associations with Chronic Diseases.</title>
        <authorList>
            <person name="Tisza M.J."/>
            <person name="Buck C.B."/>
        </authorList>
    </citation>
    <scope>NUCLEOTIDE SEQUENCE</scope>
    <source>
        <strain evidence="2">Ctg5k4</strain>
    </source>
</reference>
<dbReference type="InterPro" id="IPR010982">
    <property type="entry name" value="Lambda_DNA-bd_dom_sf"/>
</dbReference>
<dbReference type="InterPro" id="IPR001387">
    <property type="entry name" value="Cro/C1-type_HTH"/>
</dbReference>
<protein>
    <submittedName>
        <fullName evidence="2">Repressor protein</fullName>
    </submittedName>
</protein>
<dbReference type="SMART" id="SM00530">
    <property type="entry name" value="HTH_XRE"/>
    <property type="match status" value="1"/>
</dbReference>
<dbReference type="PROSITE" id="PS50943">
    <property type="entry name" value="HTH_CROC1"/>
    <property type="match status" value="1"/>
</dbReference>
<evidence type="ECO:0000259" key="1">
    <source>
        <dbReference type="PROSITE" id="PS50943"/>
    </source>
</evidence>
<dbReference type="Pfam" id="PF01381">
    <property type="entry name" value="HTH_3"/>
    <property type="match status" value="1"/>
</dbReference>
<dbReference type="Gene3D" id="1.10.260.40">
    <property type="entry name" value="lambda repressor-like DNA-binding domains"/>
    <property type="match status" value="1"/>
</dbReference>
<name>A0A8S5M804_9CAUD</name>
<proteinExistence type="predicted"/>
<feature type="domain" description="HTH cro/C1-type" evidence="1">
    <location>
        <begin position="7"/>
        <end position="59"/>
    </location>
</feature>
<accession>A0A8S5M804</accession>
<sequence length="136" mass="15556">MSLLSRVRELLSRKKMTIAELERALNFSQGSIGKWDKQSPSSERLQKVADYFQVSTDYLLGRSEQPYYALTEKEKLDIGQEVDRLLDGMATDAEVNFYGEPMTDEGKAALKAAIQMAMELNKQKAKQHFTPKKYKN</sequence>
<dbReference type="EMBL" id="BK014843">
    <property type="protein sequence ID" value="DAD78429.1"/>
    <property type="molecule type" value="Genomic_DNA"/>
</dbReference>
<dbReference type="GO" id="GO:0003677">
    <property type="term" value="F:DNA binding"/>
    <property type="evidence" value="ECO:0007669"/>
    <property type="project" value="InterPro"/>
</dbReference>
<organism evidence="2">
    <name type="scientific">Siphoviridae sp. ctg5k4</name>
    <dbReference type="NCBI Taxonomy" id="2826418"/>
    <lineage>
        <taxon>Viruses</taxon>
        <taxon>Duplodnaviria</taxon>
        <taxon>Heunggongvirae</taxon>
        <taxon>Uroviricota</taxon>
        <taxon>Caudoviricetes</taxon>
    </lineage>
</organism>
<evidence type="ECO:0000313" key="2">
    <source>
        <dbReference type="EMBL" id="DAD78429.1"/>
    </source>
</evidence>
<dbReference type="CDD" id="cd00093">
    <property type="entry name" value="HTH_XRE"/>
    <property type="match status" value="1"/>
</dbReference>